<gene>
    <name evidence="2" type="ORF">GCM10007977_087410</name>
</gene>
<dbReference type="PANTHER" id="PTHR43798">
    <property type="entry name" value="MONOACYLGLYCEROL LIPASE"/>
    <property type="match status" value="1"/>
</dbReference>
<dbReference type="Gene3D" id="3.40.50.1820">
    <property type="entry name" value="alpha/beta hydrolase"/>
    <property type="match status" value="2"/>
</dbReference>
<dbReference type="PRINTS" id="PR00111">
    <property type="entry name" value="ABHYDROLASE"/>
</dbReference>
<dbReference type="GO" id="GO:0016020">
    <property type="term" value="C:membrane"/>
    <property type="evidence" value="ECO:0007669"/>
    <property type="project" value="TreeGrafter"/>
</dbReference>
<accession>A0A917UAL5</accession>
<sequence>MLAPRLRRRFRGGSTPHTPHAPLRSALKLAYDDHGSGPAVVLLHGGGSGRATWSGFAGLLRYRRIIVPDLRGHGDSPRAGEYPLSGFADDVVELLDHLALDEVALVGHSLGAFTAALVAQRQPARVTRLVLEDPPAPPGSFSRARLVLSGLALRGRAFDPRALRSAVTQLRQPQPDWWAGLRRITAPTLVLSGGSRSHISPARLAELAAAIPECRLVTVPVGHRIHSTAPAAFSAEVLPFLCPDPVSGSDVPDENRSEGSPP</sequence>
<comment type="caution">
    <text evidence="2">The sequence shown here is derived from an EMBL/GenBank/DDBJ whole genome shotgun (WGS) entry which is preliminary data.</text>
</comment>
<keyword evidence="3" id="KW-1185">Reference proteome</keyword>
<name>A0A917UAL5_9ACTN</name>
<feature type="domain" description="AB hydrolase-1" evidence="1">
    <location>
        <begin position="38"/>
        <end position="145"/>
    </location>
</feature>
<dbReference type="InterPro" id="IPR000073">
    <property type="entry name" value="AB_hydrolase_1"/>
</dbReference>
<dbReference type="Pfam" id="PF00561">
    <property type="entry name" value="Abhydrolase_1"/>
    <property type="match status" value="1"/>
</dbReference>
<dbReference type="InterPro" id="IPR050266">
    <property type="entry name" value="AB_hydrolase_sf"/>
</dbReference>
<dbReference type="AlphaFoldDB" id="A0A917UAL5"/>
<dbReference type="PANTHER" id="PTHR43798:SF33">
    <property type="entry name" value="HYDROLASE, PUTATIVE (AFU_ORTHOLOGUE AFUA_2G14860)-RELATED"/>
    <property type="match status" value="1"/>
</dbReference>
<evidence type="ECO:0000313" key="2">
    <source>
        <dbReference type="EMBL" id="GGM72180.1"/>
    </source>
</evidence>
<evidence type="ECO:0000259" key="1">
    <source>
        <dbReference type="Pfam" id="PF00561"/>
    </source>
</evidence>
<evidence type="ECO:0000313" key="3">
    <source>
        <dbReference type="Proteomes" id="UP000642070"/>
    </source>
</evidence>
<proteinExistence type="predicted"/>
<dbReference type="SUPFAM" id="SSF53474">
    <property type="entry name" value="alpha/beta-Hydrolases"/>
    <property type="match status" value="1"/>
</dbReference>
<protein>
    <recommendedName>
        <fullName evidence="1">AB hydrolase-1 domain-containing protein</fullName>
    </recommendedName>
</protein>
<organism evidence="2 3">
    <name type="scientific">Dactylosporangium sucinum</name>
    <dbReference type="NCBI Taxonomy" id="1424081"/>
    <lineage>
        <taxon>Bacteria</taxon>
        <taxon>Bacillati</taxon>
        <taxon>Actinomycetota</taxon>
        <taxon>Actinomycetes</taxon>
        <taxon>Micromonosporales</taxon>
        <taxon>Micromonosporaceae</taxon>
        <taxon>Dactylosporangium</taxon>
    </lineage>
</organism>
<dbReference type="Proteomes" id="UP000642070">
    <property type="component" value="Unassembled WGS sequence"/>
</dbReference>
<dbReference type="InterPro" id="IPR029058">
    <property type="entry name" value="AB_hydrolase_fold"/>
</dbReference>
<dbReference type="GO" id="GO:0003824">
    <property type="term" value="F:catalytic activity"/>
    <property type="evidence" value="ECO:0007669"/>
    <property type="project" value="UniProtKB-ARBA"/>
</dbReference>
<dbReference type="EMBL" id="BMPI01000064">
    <property type="protein sequence ID" value="GGM72180.1"/>
    <property type="molecule type" value="Genomic_DNA"/>
</dbReference>
<reference evidence="2" key="1">
    <citation type="journal article" date="2014" name="Int. J. Syst. Evol. Microbiol.">
        <title>Complete genome sequence of Corynebacterium casei LMG S-19264T (=DSM 44701T), isolated from a smear-ripened cheese.</title>
        <authorList>
            <consortium name="US DOE Joint Genome Institute (JGI-PGF)"/>
            <person name="Walter F."/>
            <person name="Albersmeier A."/>
            <person name="Kalinowski J."/>
            <person name="Ruckert C."/>
        </authorList>
    </citation>
    <scope>NUCLEOTIDE SEQUENCE</scope>
    <source>
        <strain evidence="2">JCM 19831</strain>
    </source>
</reference>
<reference evidence="2" key="2">
    <citation type="submission" date="2020-09" db="EMBL/GenBank/DDBJ databases">
        <authorList>
            <person name="Sun Q."/>
            <person name="Ohkuma M."/>
        </authorList>
    </citation>
    <scope>NUCLEOTIDE SEQUENCE</scope>
    <source>
        <strain evidence="2">JCM 19831</strain>
    </source>
</reference>